<comment type="caution">
    <text evidence="1">The sequence shown here is derived from an EMBL/GenBank/DDBJ whole genome shotgun (WGS) entry which is preliminary data.</text>
</comment>
<reference evidence="2" key="1">
    <citation type="journal article" date="2019" name="Int. J. Syst. Evol. Microbiol.">
        <title>The Global Catalogue of Microorganisms (GCM) 10K type strain sequencing project: providing services to taxonomists for standard genome sequencing and annotation.</title>
        <authorList>
            <consortium name="The Broad Institute Genomics Platform"/>
            <consortium name="The Broad Institute Genome Sequencing Center for Infectious Disease"/>
            <person name="Wu L."/>
            <person name="Ma J."/>
        </authorList>
    </citation>
    <scope>NUCLEOTIDE SEQUENCE [LARGE SCALE GENOMIC DNA]</scope>
    <source>
        <strain evidence="2">CCM 7480</strain>
    </source>
</reference>
<name>A0ABV7PIG2_9BURK</name>
<keyword evidence="2" id="KW-1185">Reference proteome</keyword>
<evidence type="ECO:0000313" key="1">
    <source>
        <dbReference type="EMBL" id="MFC3457739.1"/>
    </source>
</evidence>
<sequence>MIDLYVYYKVRDEHAAQLEPLVRAMQAHLAREAGVAVQLKRRPEARDGLQTWMEVYPGVAAAFVDRLAEAAADAGLAPLTEGPRRTEVFVEFTACA</sequence>
<dbReference type="InterPro" id="IPR032556">
    <property type="entry name" value="DUF4936"/>
</dbReference>
<accession>A0ABV7PIG2</accession>
<dbReference type="EMBL" id="JBHRVV010000001">
    <property type="protein sequence ID" value="MFC3457739.1"/>
    <property type="molecule type" value="Genomic_DNA"/>
</dbReference>
<dbReference type="Pfam" id="PF16290">
    <property type="entry name" value="DUF4936"/>
    <property type="match status" value="1"/>
</dbReference>
<dbReference type="SUPFAM" id="SSF54909">
    <property type="entry name" value="Dimeric alpha+beta barrel"/>
    <property type="match status" value="1"/>
</dbReference>
<organism evidence="1 2">
    <name type="scientific">Massilia haematophila</name>
    <dbReference type="NCBI Taxonomy" id="457923"/>
    <lineage>
        <taxon>Bacteria</taxon>
        <taxon>Pseudomonadati</taxon>
        <taxon>Pseudomonadota</taxon>
        <taxon>Betaproteobacteria</taxon>
        <taxon>Burkholderiales</taxon>
        <taxon>Oxalobacteraceae</taxon>
        <taxon>Telluria group</taxon>
        <taxon>Massilia</taxon>
    </lineage>
</organism>
<gene>
    <name evidence="1" type="ORF">ACFOPH_05715</name>
</gene>
<proteinExistence type="predicted"/>
<protein>
    <submittedName>
        <fullName evidence="1">DUF4936 family protein</fullName>
    </submittedName>
</protein>
<dbReference type="Proteomes" id="UP001595665">
    <property type="component" value="Unassembled WGS sequence"/>
</dbReference>
<dbReference type="RefSeq" id="WP_379734084.1">
    <property type="nucleotide sequence ID" value="NZ_JBHRVV010000001.1"/>
</dbReference>
<dbReference type="InterPro" id="IPR011008">
    <property type="entry name" value="Dimeric_a/b-barrel"/>
</dbReference>
<evidence type="ECO:0000313" key="2">
    <source>
        <dbReference type="Proteomes" id="UP001595665"/>
    </source>
</evidence>